<name>A0A0A9G0Q4_ARUDO</name>
<accession>A0A0A9G0Q4</accession>
<evidence type="ECO:0000313" key="1">
    <source>
        <dbReference type="EMBL" id="JAE14223.1"/>
    </source>
</evidence>
<dbReference type="EMBL" id="GBRH01183673">
    <property type="protein sequence ID" value="JAE14223.1"/>
    <property type="molecule type" value="Transcribed_RNA"/>
</dbReference>
<reference evidence="1" key="2">
    <citation type="journal article" date="2015" name="Data Brief">
        <title>Shoot transcriptome of the giant reed, Arundo donax.</title>
        <authorList>
            <person name="Barrero R.A."/>
            <person name="Guerrero F.D."/>
            <person name="Moolhuijzen P."/>
            <person name="Goolsby J.A."/>
            <person name="Tidwell J."/>
            <person name="Bellgard S.E."/>
            <person name="Bellgard M.I."/>
        </authorList>
    </citation>
    <scope>NUCLEOTIDE SEQUENCE</scope>
    <source>
        <tissue evidence="1">Shoot tissue taken approximately 20 cm above the soil surface</tissue>
    </source>
</reference>
<organism evidence="1">
    <name type="scientific">Arundo donax</name>
    <name type="common">Giant reed</name>
    <name type="synonym">Donax arundinaceus</name>
    <dbReference type="NCBI Taxonomy" id="35708"/>
    <lineage>
        <taxon>Eukaryota</taxon>
        <taxon>Viridiplantae</taxon>
        <taxon>Streptophyta</taxon>
        <taxon>Embryophyta</taxon>
        <taxon>Tracheophyta</taxon>
        <taxon>Spermatophyta</taxon>
        <taxon>Magnoliopsida</taxon>
        <taxon>Liliopsida</taxon>
        <taxon>Poales</taxon>
        <taxon>Poaceae</taxon>
        <taxon>PACMAD clade</taxon>
        <taxon>Arundinoideae</taxon>
        <taxon>Arundineae</taxon>
        <taxon>Arundo</taxon>
    </lineage>
</organism>
<protein>
    <submittedName>
        <fullName evidence="1">Uncharacterized protein</fullName>
    </submittedName>
</protein>
<dbReference type="AlphaFoldDB" id="A0A0A9G0Q4"/>
<reference evidence="1" key="1">
    <citation type="submission" date="2014-09" db="EMBL/GenBank/DDBJ databases">
        <authorList>
            <person name="Magalhaes I.L.F."/>
            <person name="Oliveira U."/>
            <person name="Santos F.R."/>
            <person name="Vidigal T.H.D.A."/>
            <person name="Brescovit A.D."/>
            <person name="Santos A.J."/>
        </authorList>
    </citation>
    <scope>NUCLEOTIDE SEQUENCE</scope>
    <source>
        <tissue evidence="1">Shoot tissue taken approximately 20 cm above the soil surface</tissue>
    </source>
</reference>
<sequence length="21" mass="2314">MAASVTVNDTLLYLFKLCCAH</sequence>
<proteinExistence type="predicted"/>